<dbReference type="Proteomes" id="UP000249696">
    <property type="component" value="Unassembled WGS sequence"/>
</dbReference>
<accession>A0A327QRA3</accession>
<dbReference type="EMBL" id="QLLN01000009">
    <property type="protein sequence ID" value="RAJ07126.1"/>
    <property type="molecule type" value="Genomic_DNA"/>
</dbReference>
<evidence type="ECO:0008006" key="3">
    <source>
        <dbReference type="Google" id="ProtNLM"/>
    </source>
</evidence>
<protein>
    <recommendedName>
        <fullName evidence="3">Glycosyltransferase involved in cell wall biosynthesis</fullName>
    </recommendedName>
</protein>
<proteinExistence type="predicted"/>
<keyword evidence="2" id="KW-1185">Reference proteome</keyword>
<comment type="caution">
    <text evidence="1">The sequence shown here is derived from an EMBL/GenBank/DDBJ whole genome shotgun (WGS) entry which is preliminary data.</text>
</comment>
<organism evidence="1 2">
    <name type="scientific">Arenibacter echinorum</name>
    <dbReference type="NCBI Taxonomy" id="440515"/>
    <lineage>
        <taxon>Bacteria</taxon>
        <taxon>Pseudomonadati</taxon>
        <taxon>Bacteroidota</taxon>
        <taxon>Flavobacteriia</taxon>
        <taxon>Flavobacteriales</taxon>
        <taxon>Flavobacteriaceae</taxon>
        <taxon>Arenibacter</taxon>
    </lineage>
</organism>
<dbReference type="OrthoDB" id="798298at2"/>
<reference evidence="1 2" key="1">
    <citation type="submission" date="2018-06" db="EMBL/GenBank/DDBJ databases">
        <title>Genomic Encyclopedia of Archaeal and Bacterial Type Strains, Phase II (KMG-II): from individual species to whole genera.</title>
        <authorList>
            <person name="Goeker M."/>
        </authorList>
    </citation>
    <scope>NUCLEOTIDE SEQUENCE [LARGE SCALE GENOMIC DNA]</scope>
    <source>
        <strain evidence="1 2">DSM 23522</strain>
    </source>
</reference>
<name>A0A327QRA3_9FLAO</name>
<dbReference type="AlphaFoldDB" id="A0A327QRA3"/>
<dbReference type="SUPFAM" id="SSF53756">
    <property type="entry name" value="UDP-Glycosyltransferase/glycogen phosphorylase"/>
    <property type="match status" value="1"/>
</dbReference>
<sequence length="313" mass="35492">MILQIAKLPPPIGGVTIHVKRLLASLKTVDNMEVGILDYSKERNVLGIIQKIINAKIVHLHVTKKMLRLLLVLFFRLLNKKVIITFHGNYNFQNILDKYSLKFSNAALLLNKISFNAASGIRKNKNFLIGAFIPPIECDIVPLDEKLITTIKEFKTNFNFVYSTNAFNYAIDAQGKETYMGAELVSFFAKNKEKGLIFSDPSGNYYKHLVGIFKNLPENVLFITQPHDFINVIKVTDALIRATTTDGDSLSVKEALYYKKTVMATGVVDRPSDVLIFNNFDELQYLISNNTKNITHSDVKNNFDDILKVYSNM</sequence>
<evidence type="ECO:0000313" key="2">
    <source>
        <dbReference type="Proteomes" id="UP000249696"/>
    </source>
</evidence>
<evidence type="ECO:0000313" key="1">
    <source>
        <dbReference type="EMBL" id="RAJ07126.1"/>
    </source>
</evidence>
<dbReference type="RefSeq" id="WP_111625357.1">
    <property type="nucleotide sequence ID" value="NZ_QLLN01000009.1"/>
</dbReference>
<gene>
    <name evidence="1" type="ORF">LV92_04028</name>
</gene>